<sequence length="1322" mass="148829">MKSKGIPDYINASGSVDFEPFIAAPPPVKPTNKDGTVNKDEILKMFDETIKEMDLTGDQRKPLDIKPIEEKWNFIVAQQQINSQQPSPEYLTKLLKADNIVQSGKKERLSRILDRIAVFLKSSFLSWSTRFFKAKGHMILMSILTKKVATLNGFEPITQEDAECLINVLTCFRAICNTNSGIDIVMGFPSIFPLFVNSIYPTLPRTVELACEILLVIILSEQNLDKSEKNLSRILKSFKELKRSHHGWKIFTSIIKHEKENTSTNLLRSLITFIIGLYSELGEFPSLRSDWILEIVECGLFQQLQEIPEGRFQNLKELIQNIEEEMRILRTTFSLKVINPFNKKTLVKELYDMSDPNFLIPNISLSLFDVGIKNAQLFRQTSTFFYNVLTIIRCQNQGTNIQKLLQAIAIAKDVRSPIKLRQIKIEQDPTELFSLYKFLPESEMIDEPIMELVTEASGKIIDESKFNIESTDPATPVDTSSGDLHRIIADYESKLKAANQQIDGLRFSLRNAMKNKEQEVKKAKDATKKSKEYEKKLKVMESNSKEILNTANIYKNQADQYKKGVEAYKSQCEKIIQKFKDEIINLQSQNKELLANCKALQDVVELEKSQPGVKVSEEDVKSLKENKLLKHDLEMKEKENSELTKQNAELKDELEKLKKELSEAKNKIIEIESRPQTAPSSPQIVPSSPSSIMPTVNESAMPTPPSSPIQPPPPSPPPPAPISLPPGVPPPPPPPEGIPLPPGVPPPQGFGIPPPPGAPMGPPRKPNVAPPKKCRSIFWTKVPDAASVSMIWKQISDKGVKIDKEILMELFSPVEAKKVASGGKKRPKLVELLDPNRAKAISIMLGRLRRPAWDIVQQVKNLDDAVDEDLLASLKSTIPNDEEYKAVKQYNGDPNLLGTAENFVSEVMKVKLYQSHIEFLDLRMTFDEAFKDVLTPLTTLANGFSQLKTSKKFREFLAYILAIGNFLNGGTSRGGAYGFKFDFFTKILDIRTSRSGYTFLNYIAETFDVMDLINELPTVPSCLSVDFDTAKQNFQKLDQSFKKLDKAMEEAEKYVADGYMLYPYYMKFKEINENKLNNPPVLIKQIETDFVDVVKSYGEDTQKTKMVEFLEVFTNLITGLKNAYDENKARELAAQKAAERARKAEERARMKQGQKPVAPDGAERGVIDSLVQNMEKGNIVLKKKHESNVPEDTTPKVSELEKKMAQRRAKAEKSSDAKQSDSSKNNEKQSDAANNNKKTPEKNSDNVKPTDKKSDNVKSTDKKSDTVKGSVKGNEKISDSNNKNNATSEPNSIAPNNVSVTSRTGHHRRPRKSTNSVNLTDV</sequence>
<dbReference type="GO" id="GO:0031267">
    <property type="term" value="F:small GTPase binding"/>
    <property type="evidence" value="ECO:0007669"/>
    <property type="project" value="InterPro"/>
</dbReference>
<dbReference type="Gene3D" id="1.20.58.2220">
    <property type="entry name" value="Formin, FH2 domain"/>
    <property type="match status" value="1"/>
</dbReference>
<dbReference type="PANTHER" id="PTHR45725">
    <property type="entry name" value="FORMIN HOMOLOGY 2 FAMILY MEMBER"/>
    <property type="match status" value="1"/>
</dbReference>
<dbReference type="SUPFAM" id="SSF48371">
    <property type="entry name" value="ARM repeat"/>
    <property type="match status" value="1"/>
</dbReference>
<feature type="region of interest" description="Disordered" evidence="1">
    <location>
        <begin position="669"/>
        <end position="771"/>
    </location>
</feature>
<evidence type="ECO:0000313" key="5">
    <source>
        <dbReference type="Proteomes" id="UP000001542"/>
    </source>
</evidence>
<keyword evidence="5" id="KW-1185">Reference proteome</keyword>
<dbReference type="InterPro" id="IPR042201">
    <property type="entry name" value="FH2_Formin_sf"/>
</dbReference>
<organism evidence="4 5">
    <name type="scientific">Trichomonas vaginalis (strain ATCC PRA-98 / G3)</name>
    <dbReference type="NCBI Taxonomy" id="412133"/>
    <lineage>
        <taxon>Eukaryota</taxon>
        <taxon>Metamonada</taxon>
        <taxon>Parabasalia</taxon>
        <taxon>Trichomonadida</taxon>
        <taxon>Trichomonadidae</taxon>
        <taxon>Trichomonas</taxon>
    </lineage>
</organism>
<dbReference type="OMA" id="TKPINWI"/>
<dbReference type="Pfam" id="PF06371">
    <property type="entry name" value="Drf_GBD"/>
    <property type="match status" value="1"/>
</dbReference>
<evidence type="ECO:0000256" key="1">
    <source>
        <dbReference type="SAM" id="MobiDB-lite"/>
    </source>
</evidence>
<dbReference type="SMART" id="SM01140">
    <property type="entry name" value="Drf_GBD"/>
    <property type="match status" value="1"/>
</dbReference>
<dbReference type="GO" id="GO:0030036">
    <property type="term" value="P:actin cytoskeleton organization"/>
    <property type="evidence" value="ECO:0007669"/>
    <property type="project" value="InterPro"/>
</dbReference>
<reference evidence="4" key="1">
    <citation type="submission" date="2006-10" db="EMBL/GenBank/DDBJ databases">
        <authorList>
            <person name="Amadeo P."/>
            <person name="Zhao Q."/>
            <person name="Wortman J."/>
            <person name="Fraser-Liggett C."/>
            <person name="Carlton J."/>
        </authorList>
    </citation>
    <scope>NUCLEOTIDE SEQUENCE</scope>
    <source>
        <strain evidence="4">G3</strain>
    </source>
</reference>
<feature type="compositionally biased region" description="Basic and acidic residues" evidence="1">
    <location>
        <begin position="1238"/>
        <end position="1266"/>
    </location>
</feature>
<dbReference type="VEuPathDB" id="TrichDB:TVAGG3_0672890"/>
<feature type="region of interest" description="Disordered" evidence="1">
    <location>
        <begin position="1179"/>
        <end position="1322"/>
    </location>
</feature>
<dbReference type="InterPro" id="IPR051425">
    <property type="entry name" value="Formin_Homology"/>
</dbReference>
<dbReference type="PROSITE" id="PS51232">
    <property type="entry name" value="GBD_FH3"/>
    <property type="match status" value="1"/>
</dbReference>
<dbReference type="VEuPathDB" id="TrichDB:TVAG_397270"/>
<dbReference type="Gene3D" id="1.25.10.10">
    <property type="entry name" value="Leucine-rich Repeat Variant"/>
    <property type="match status" value="1"/>
</dbReference>
<dbReference type="EMBL" id="DS113262">
    <property type="protein sequence ID" value="EAY14996.1"/>
    <property type="molecule type" value="Genomic_DNA"/>
</dbReference>
<dbReference type="InParanoid" id="A2DXB4"/>
<dbReference type="Proteomes" id="UP000001542">
    <property type="component" value="Unassembled WGS sequence"/>
</dbReference>
<dbReference type="InterPro" id="IPR010473">
    <property type="entry name" value="GTPase-bd"/>
</dbReference>
<dbReference type="GO" id="GO:0003779">
    <property type="term" value="F:actin binding"/>
    <property type="evidence" value="ECO:0007669"/>
    <property type="project" value="InterPro"/>
</dbReference>
<dbReference type="OrthoDB" id="1668162at2759"/>
<proteinExistence type="predicted"/>
<name>A2DXB4_TRIV3</name>
<dbReference type="KEGG" id="tva:4772995"/>
<protein>
    <submittedName>
        <fullName evidence="4">Formin Homology 2 Domain containing protein</fullName>
    </submittedName>
</protein>
<dbReference type="InterPro" id="IPR011989">
    <property type="entry name" value="ARM-like"/>
</dbReference>
<feature type="compositionally biased region" description="Low complexity" evidence="1">
    <location>
        <begin position="679"/>
        <end position="694"/>
    </location>
</feature>
<dbReference type="RefSeq" id="XP_001327219.1">
    <property type="nucleotide sequence ID" value="XM_001327184.1"/>
</dbReference>
<feature type="domain" description="GBD/FH3" evidence="2">
    <location>
        <begin position="34"/>
        <end position="425"/>
    </location>
</feature>
<feature type="domain" description="FH2" evidence="3">
    <location>
        <begin position="764"/>
        <end position="1146"/>
    </location>
</feature>
<feature type="compositionally biased region" description="Polar residues" evidence="1">
    <location>
        <begin position="1279"/>
        <end position="1303"/>
    </location>
</feature>
<feature type="compositionally biased region" description="Basic and acidic residues" evidence="1">
    <location>
        <begin position="1198"/>
        <end position="1230"/>
    </location>
</feature>
<feature type="region of interest" description="Disordered" evidence="1">
    <location>
        <begin position="1136"/>
        <end position="1164"/>
    </location>
</feature>
<feature type="compositionally biased region" description="Pro residues" evidence="1">
    <location>
        <begin position="702"/>
        <end position="769"/>
    </location>
</feature>
<evidence type="ECO:0000259" key="2">
    <source>
        <dbReference type="PROSITE" id="PS51232"/>
    </source>
</evidence>
<feature type="compositionally biased region" description="Basic and acidic residues" evidence="1">
    <location>
        <begin position="1136"/>
        <end position="1149"/>
    </location>
</feature>
<dbReference type="SMR" id="A2DXB4"/>
<dbReference type="Pfam" id="PF02181">
    <property type="entry name" value="FH2"/>
    <property type="match status" value="1"/>
</dbReference>
<dbReference type="InterPro" id="IPR014768">
    <property type="entry name" value="GBD/FH3_dom"/>
</dbReference>
<dbReference type="InterPro" id="IPR016024">
    <property type="entry name" value="ARM-type_fold"/>
</dbReference>
<accession>A2DXB4</accession>
<dbReference type="InterPro" id="IPR015425">
    <property type="entry name" value="FH2_Formin"/>
</dbReference>
<evidence type="ECO:0000259" key="3">
    <source>
        <dbReference type="PROSITE" id="PS51444"/>
    </source>
</evidence>
<reference evidence="4" key="2">
    <citation type="journal article" date="2007" name="Science">
        <title>Draft genome sequence of the sexually transmitted pathogen Trichomonas vaginalis.</title>
        <authorList>
            <person name="Carlton J.M."/>
            <person name="Hirt R.P."/>
            <person name="Silva J.C."/>
            <person name="Delcher A.L."/>
            <person name="Schatz M."/>
            <person name="Zhao Q."/>
            <person name="Wortman J.R."/>
            <person name="Bidwell S.L."/>
            <person name="Alsmark U.C.M."/>
            <person name="Besteiro S."/>
            <person name="Sicheritz-Ponten T."/>
            <person name="Noel C.J."/>
            <person name="Dacks J.B."/>
            <person name="Foster P.G."/>
            <person name="Simillion C."/>
            <person name="Van de Peer Y."/>
            <person name="Miranda-Saavedra D."/>
            <person name="Barton G.J."/>
            <person name="Westrop G.D."/>
            <person name="Mueller S."/>
            <person name="Dessi D."/>
            <person name="Fiori P.L."/>
            <person name="Ren Q."/>
            <person name="Paulsen I."/>
            <person name="Zhang H."/>
            <person name="Bastida-Corcuera F.D."/>
            <person name="Simoes-Barbosa A."/>
            <person name="Brown M.T."/>
            <person name="Hayes R.D."/>
            <person name="Mukherjee M."/>
            <person name="Okumura C.Y."/>
            <person name="Schneider R."/>
            <person name="Smith A.J."/>
            <person name="Vanacova S."/>
            <person name="Villalvazo M."/>
            <person name="Haas B.J."/>
            <person name="Pertea M."/>
            <person name="Feldblyum T.V."/>
            <person name="Utterback T.R."/>
            <person name="Shu C.L."/>
            <person name="Osoegawa K."/>
            <person name="de Jong P.J."/>
            <person name="Hrdy I."/>
            <person name="Horvathova L."/>
            <person name="Zubacova Z."/>
            <person name="Dolezal P."/>
            <person name="Malik S.B."/>
            <person name="Logsdon J.M. Jr."/>
            <person name="Henze K."/>
            <person name="Gupta A."/>
            <person name="Wang C.C."/>
            <person name="Dunne R.L."/>
            <person name="Upcroft J.A."/>
            <person name="Upcroft P."/>
            <person name="White O."/>
            <person name="Salzberg S.L."/>
            <person name="Tang P."/>
            <person name="Chiu C.-H."/>
            <person name="Lee Y.-S."/>
            <person name="Embley T.M."/>
            <person name="Coombs G.H."/>
            <person name="Mottram J.C."/>
            <person name="Tachezy J."/>
            <person name="Fraser-Liggett C.M."/>
            <person name="Johnson P.J."/>
        </authorList>
    </citation>
    <scope>NUCLEOTIDE SEQUENCE [LARGE SCALE GENOMIC DNA]</scope>
    <source>
        <strain evidence="4">G3</strain>
    </source>
</reference>
<dbReference type="PROSITE" id="PS51444">
    <property type="entry name" value="FH2"/>
    <property type="match status" value="1"/>
</dbReference>
<evidence type="ECO:0000313" key="4">
    <source>
        <dbReference type="EMBL" id="EAY14996.1"/>
    </source>
</evidence>
<dbReference type="STRING" id="5722.A2DXB4"/>
<dbReference type="PANTHER" id="PTHR45725:SF1">
    <property type="entry name" value="DISHEVELLED ASSOCIATED ACTIVATOR OF MORPHOGENESIS, ISOFORM D"/>
    <property type="match status" value="1"/>
</dbReference>
<dbReference type="SUPFAM" id="SSF101447">
    <property type="entry name" value="Formin homology 2 domain (FH2 domain)"/>
    <property type="match status" value="1"/>
</dbReference>
<gene>
    <name evidence="4" type="ORF">TVAG_397270</name>
</gene>
<dbReference type="SMART" id="SM00498">
    <property type="entry name" value="FH2"/>
    <property type="match status" value="1"/>
</dbReference>
<feature type="compositionally biased region" description="Polar residues" evidence="1">
    <location>
        <begin position="1313"/>
        <end position="1322"/>
    </location>
</feature>